<feature type="compositionally biased region" description="Pro residues" evidence="1">
    <location>
        <begin position="16"/>
        <end position="59"/>
    </location>
</feature>
<dbReference type="Proteomes" id="UP000823388">
    <property type="component" value="Chromosome 4N"/>
</dbReference>
<protein>
    <submittedName>
        <fullName evidence="2">Uncharacterized protein</fullName>
    </submittedName>
</protein>
<organism evidence="2 3">
    <name type="scientific">Panicum virgatum</name>
    <name type="common">Blackwell switchgrass</name>
    <dbReference type="NCBI Taxonomy" id="38727"/>
    <lineage>
        <taxon>Eukaryota</taxon>
        <taxon>Viridiplantae</taxon>
        <taxon>Streptophyta</taxon>
        <taxon>Embryophyta</taxon>
        <taxon>Tracheophyta</taxon>
        <taxon>Spermatophyta</taxon>
        <taxon>Magnoliopsida</taxon>
        <taxon>Liliopsida</taxon>
        <taxon>Poales</taxon>
        <taxon>Poaceae</taxon>
        <taxon>PACMAD clade</taxon>
        <taxon>Panicoideae</taxon>
        <taxon>Panicodae</taxon>
        <taxon>Paniceae</taxon>
        <taxon>Panicinae</taxon>
        <taxon>Panicum</taxon>
        <taxon>Panicum sect. Hiantes</taxon>
    </lineage>
</organism>
<keyword evidence="3" id="KW-1185">Reference proteome</keyword>
<proteinExistence type="predicted"/>
<gene>
    <name evidence="2" type="ORF">PVAP13_4NG283438</name>
</gene>
<feature type="compositionally biased region" description="Low complexity" evidence="1">
    <location>
        <begin position="60"/>
        <end position="70"/>
    </location>
</feature>
<reference evidence="2" key="1">
    <citation type="submission" date="2020-05" db="EMBL/GenBank/DDBJ databases">
        <title>WGS assembly of Panicum virgatum.</title>
        <authorList>
            <person name="Lovell J.T."/>
            <person name="Jenkins J."/>
            <person name="Shu S."/>
            <person name="Juenger T.E."/>
            <person name="Schmutz J."/>
        </authorList>
    </citation>
    <scope>NUCLEOTIDE SEQUENCE</scope>
    <source>
        <strain evidence="2">AP13</strain>
    </source>
</reference>
<evidence type="ECO:0000313" key="3">
    <source>
        <dbReference type="Proteomes" id="UP000823388"/>
    </source>
</evidence>
<evidence type="ECO:0000313" key="2">
    <source>
        <dbReference type="EMBL" id="KAG2608184.1"/>
    </source>
</evidence>
<feature type="compositionally biased region" description="Basic and acidic residues" evidence="1">
    <location>
        <begin position="1"/>
        <end position="14"/>
    </location>
</feature>
<dbReference type="AlphaFoldDB" id="A0A8T0TGU7"/>
<feature type="region of interest" description="Disordered" evidence="1">
    <location>
        <begin position="88"/>
        <end position="126"/>
    </location>
</feature>
<feature type="region of interest" description="Disordered" evidence="1">
    <location>
        <begin position="1"/>
        <end position="74"/>
    </location>
</feature>
<accession>A0A8T0TGU7</accession>
<name>A0A8T0TGU7_PANVG</name>
<evidence type="ECO:0000256" key="1">
    <source>
        <dbReference type="SAM" id="MobiDB-lite"/>
    </source>
</evidence>
<dbReference type="EMBL" id="CM029044">
    <property type="protein sequence ID" value="KAG2608184.1"/>
    <property type="molecule type" value="Genomic_DNA"/>
</dbReference>
<comment type="caution">
    <text evidence="2">The sequence shown here is derived from an EMBL/GenBank/DDBJ whole genome shotgun (WGS) entry which is preliminary data.</text>
</comment>
<sequence length="126" mass="13818">MIPRPLEAHPRGEPDLIPPRFPPGRRSPPPESGRRFPAPPDSTPPPPPELHHPPAPPPSVQAAPPSIASPDLLRLPPRPATIVCLPVQHRSSVSPSSRCAVRARRRPGLPPGPLRRRTQPRQDFRL</sequence>